<reference evidence="9" key="1">
    <citation type="submission" date="2017-04" db="EMBL/GenBank/DDBJ databases">
        <authorList>
            <person name="Varghese N."/>
            <person name="Submissions S."/>
        </authorList>
    </citation>
    <scope>NUCLEOTIDE SEQUENCE [LARGE SCALE GENOMIC DNA]</scope>
    <source>
        <strain evidence="9">RKEM611</strain>
    </source>
</reference>
<keyword evidence="9" id="KW-1185">Reference proteome</keyword>
<accession>A0A1Y6CGW9</accession>
<sequence>MPGIIVREGQPIELVLKLMKKQVEKAGTMRELKDRKHYEKPSVKKKRKSAMAQKRLRKQMRKLGN</sequence>
<evidence type="ECO:0000313" key="9">
    <source>
        <dbReference type="Proteomes" id="UP000192907"/>
    </source>
</evidence>
<dbReference type="RefSeq" id="WP_132323254.1">
    <property type="nucleotide sequence ID" value="NZ_FWZT01000021.1"/>
</dbReference>
<dbReference type="GO" id="GO:1990904">
    <property type="term" value="C:ribonucleoprotein complex"/>
    <property type="evidence" value="ECO:0007669"/>
    <property type="project" value="UniProtKB-KW"/>
</dbReference>
<dbReference type="GO" id="GO:0003735">
    <property type="term" value="F:structural constituent of ribosome"/>
    <property type="evidence" value="ECO:0007669"/>
    <property type="project" value="InterPro"/>
</dbReference>
<dbReference type="InterPro" id="IPR038380">
    <property type="entry name" value="Ribosomal_bS21_sf"/>
</dbReference>
<evidence type="ECO:0000256" key="5">
    <source>
        <dbReference type="HAMAP-Rule" id="MF_00358"/>
    </source>
</evidence>
<keyword evidence="3 5" id="KW-0687">Ribonucleoprotein</keyword>
<dbReference type="GO" id="GO:0005840">
    <property type="term" value="C:ribosome"/>
    <property type="evidence" value="ECO:0007669"/>
    <property type="project" value="UniProtKB-KW"/>
</dbReference>
<feature type="region of interest" description="Disordered" evidence="7">
    <location>
        <begin position="27"/>
        <end position="65"/>
    </location>
</feature>
<dbReference type="Pfam" id="PF01165">
    <property type="entry name" value="Ribosomal_S21"/>
    <property type="match status" value="1"/>
</dbReference>
<evidence type="ECO:0000313" key="8">
    <source>
        <dbReference type="EMBL" id="SMF63274.1"/>
    </source>
</evidence>
<feature type="compositionally biased region" description="Basic and acidic residues" evidence="7">
    <location>
        <begin position="27"/>
        <end position="42"/>
    </location>
</feature>
<dbReference type="PANTHER" id="PTHR21109:SF0">
    <property type="entry name" value="SMALL RIBOSOMAL SUBUNIT PROTEIN BS21M"/>
    <property type="match status" value="1"/>
</dbReference>
<dbReference type="AlphaFoldDB" id="A0A1Y6CGW9"/>
<dbReference type="HAMAP" id="MF_00358">
    <property type="entry name" value="Ribosomal_bS21"/>
    <property type="match status" value="1"/>
</dbReference>
<evidence type="ECO:0000256" key="1">
    <source>
        <dbReference type="ARBA" id="ARBA00006640"/>
    </source>
</evidence>
<organism evidence="8 9">
    <name type="scientific">Pseudobacteriovorax antillogorgiicola</name>
    <dbReference type="NCBI Taxonomy" id="1513793"/>
    <lineage>
        <taxon>Bacteria</taxon>
        <taxon>Pseudomonadati</taxon>
        <taxon>Bdellovibrionota</taxon>
        <taxon>Oligoflexia</taxon>
        <taxon>Oligoflexales</taxon>
        <taxon>Pseudobacteriovoracaceae</taxon>
        <taxon>Pseudobacteriovorax</taxon>
    </lineage>
</organism>
<dbReference type="GO" id="GO:0006412">
    <property type="term" value="P:translation"/>
    <property type="evidence" value="ECO:0007669"/>
    <property type="project" value="UniProtKB-UniRule"/>
</dbReference>
<dbReference type="Gene3D" id="1.20.5.1150">
    <property type="entry name" value="Ribosomal protein S8"/>
    <property type="match status" value="1"/>
</dbReference>
<evidence type="ECO:0000256" key="4">
    <source>
        <dbReference type="ARBA" id="ARBA00035135"/>
    </source>
</evidence>
<protein>
    <recommendedName>
        <fullName evidence="4 5">Small ribosomal subunit protein bS21</fullName>
    </recommendedName>
</protein>
<dbReference type="PRINTS" id="PR00976">
    <property type="entry name" value="RIBOSOMALS21"/>
</dbReference>
<feature type="compositionally biased region" description="Basic residues" evidence="7">
    <location>
        <begin position="43"/>
        <end position="65"/>
    </location>
</feature>
<evidence type="ECO:0000256" key="3">
    <source>
        <dbReference type="ARBA" id="ARBA00023274"/>
    </source>
</evidence>
<dbReference type="OrthoDB" id="5297646at2"/>
<dbReference type="InterPro" id="IPR001911">
    <property type="entry name" value="Ribosomal_bS21"/>
</dbReference>
<dbReference type="PANTHER" id="PTHR21109">
    <property type="entry name" value="MITOCHONDRIAL 28S RIBOSOMAL PROTEIN S21"/>
    <property type="match status" value="1"/>
</dbReference>
<dbReference type="EMBL" id="FWZT01000021">
    <property type="protein sequence ID" value="SMF63274.1"/>
    <property type="molecule type" value="Genomic_DNA"/>
</dbReference>
<dbReference type="STRING" id="1513793.SAMN06296036_121129"/>
<name>A0A1Y6CGW9_9BACT</name>
<keyword evidence="2 5" id="KW-0689">Ribosomal protein</keyword>
<dbReference type="NCBIfam" id="TIGR00030">
    <property type="entry name" value="S21p"/>
    <property type="match status" value="1"/>
</dbReference>
<comment type="similarity">
    <text evidence="1 5 6">Belongs to the bacterial ribosomal protein bS21 family.</text>
</comment>
<proteinExistence type="inferred from homology"/>
<evidence type="ECO:0000256" key="2">
    <source>
        <dbReference type="ARBA" id="ARBA00022980"/>
    </source>
</evidence>
<evidence type="ECO:0000256" key="7">
    <source>
        <dbReference type="SAM" id="MobiDB-lite"/>
    </source>
</evidence>
<dbReference type="Proteomes" id="UP000192907">
    <property type="component" value="Unassembled WGS sequence"/>
</dbReference>
<gene>
    <name evidence="5" type="primary">rpsU</name>
    <name evidence="8" type="ORF">SAMN06296036_121129</name>
</gene>
<evidence type="ECO:0000256" key="6">
    <source>
        <dbReference type="RuleBase" id="RU000667"/>
    </source>
</evidence>